<name>A0A2G9TCZ7_TELCI</name>
<evidence type="ECO:0000313" key="2">
    <source>
        <dbReference type="EMBL" id="PIO55815.1"/>
    </source>
</evidence>
<evidence type="ECO:0000256" key="1">
    <source>
        <dbReference type="SAM" id="SignalP"/>
    </source>
</evidence>
<evidence type="ECO:0008006" key="4">
    <source>
        <dbReference type="Google" id="ProtNLM"/>
    </source>
</evidence>
<feature type="non-terminal residue" evidence="2">
    <location>
        <position position="1"/>
    </location>
</feature>
<organism evidence="2 3">
    <name type="scientific">Teladorsagia circumcincta</name>
    <name type="common">Brown stomach worm</name>
    <name type="synonym">Ostertagia circumcincta</name>
    <dbReference type="NCBI Taxonomy" id="45464"/>
    <lineage>
        <taxon>Eukaryota</taxon>
        <taxon>Metazoa</taxon>
        <taxon>Ecdysozoa</taxon>
        <taxon>Nematoda</taxon>
        <taxon>Chromadorea</taxon>
        <taxon>Rhabditida</taxon>
        <taxon>Rhabditina</taxon>
        <taxon>Rhabditomorpha</taxon>
        <taxon>Strongyloidea</taxon>
        <taxon>Trichostrongylidae</taxon>
        <taxon>Teladorsagia</taxon>
    </lineage>
</organism>
<sequence>GMRLLLAFLALCAGISTGIKIRESKNYLEDNRFCEHDVVNVGVLLIHTRVPPLREEKNSHGTSQFKYKYVSICVNGTGDNLLDIVHAKECDDKESQVALGRYTNQVNTTG</sequence>
<reference evidence="2 3" key="1">
    <citation type="submission" date="2015-09" db="EMBL/GenBank/DDBJ databases">
        <title>Draft genome of the parasitic nematode Teladorsagia circumcincta isolate WARC Sus (inbred).</title>
        <authorList>
            <person name="Mitreva M."/>
        </authorList>
    </citation>
    <scope>NUCLEOTIDE SEQUENCE [LARGE SCALE GENOMIC DNA]</scope>
    <source>
        <strain evidence="2 3">S</strain>
    </source>
</reference>
<accession>A0A2G9TCZ7</accession>
<dbReference type="AlphaFoldDB" id="A0A2G9TCZ7"/>
<dbReference type="OrthoDB" id="5833518at2759"/>
<keyword evidence="3" id="KW-1185">Reference proteome</keyword>
<keyword evidence="1" id="KW-0732">Signal</keyword>
<gene>
    <name evidence="2" type="ORF">TELCIR_22795</name>
</gene>
<dbReference type="EMBL" id="KZ384063">
    <property type="protein sequence ID" value="PIO55815.1"/>
    <property type="molecule type" value="Genomic_DNA"/>
</dbReference>
<evidence type="ECO:0000313" key="3">
    <source>
        <dbReference type="Proteomes" id="UP000230423"/>
    </source>
</evidence>
<feature type="chain" id="PRO_5013546913" description="Transthyretin-like family protein" evidence="1">
    <location>
        <begin position="19"/>
        <end position="110"/>
    </location>
</feature>
<proteinExistence type="predicted"/>
<dbReference type="Proteomes" id="UP000230423">
    <property type="component" value="Unassembled WGS sequence"/>
</dbReference>
<protein>
    <recommendedName>
        <fullName evidence="4">Transthyretin-like family protein</fullName>
    </recommendedName>
</protein>
<feature type="signal peptide" evidence="1">
    <location>
        <begin position="1"/>
        <end position="18"/>
    </location>
</feature>